<evidence type="ECO:0008006" key="4">
    <source>
        <dbReference type="Google" id="ProtNLM"/>
    </source>
</evidence>
<dbReference type="AlphaFoldDB" id="A0A1Z5IEC0"/>
<evidence type="ECO:0000313" key="3">
    <source>
        <dbReference type="Proteomes" id="UP000198374"/>
    </source>
</evidence>
<evidence type="ECO:0000313" key="2">
    <source>
        <dbReference type="EMBL" id="GAX00063.1"/>
    </source>
</evidence>
<accession>A0A1Z5IEC0</accession>
<dbReference type="Proteomes" id="UP000198374">
    <property type="component" value="Unassembled WGS sequence"/>
</dbReference>
<dbReference type="SUPFAM" id="SSF54427">
    <property type="entry name" value="NTF2-like"/>
    <property type="match status" value="1"/>
</dbReference>
<name>A0A1Z5IEC0_9LACO</name>
<sequence length="194" mass="22133">MNDFETISQLVLKERMYRGRHVKEAADCYFPDATVTTSWQSGPVSTFLGKQPADFANSLPIVGRFGAPIVHQNGSRAYVELSSTTNHWQMINGVEAVIESYMRLIYRVEKRNNEWKIVNLTSIDEADKMQPAIPGQDLKVNPDDVAKLRRSYRFLAYGRIKAGGEISQDLMGTDRKTDEDGLYQKTENWLHEND</sequence>
<dbReference type="RefSeq" id="WP_191981309.1">
    <property type="nucleotide sequence ID" value="NZ_BCMF01000010.1"/>
</dbReference>
<keyword evidence="3" id="KW-1185">Reference proteome</keyword>
<proteinExistence type="predicted"/>
<protein>
    <recommendedName>
        <fullName evidence="4">SnoaL-like domain-containing protein</fullName>
    </recommendedName>
</protein>
<feature type="region of interest" description="Disordered" evidence="1">
    <location>
        <begin position="171"/>
        <end position="194"/>
    </location>
</feature>
<comment type="caution">
    <text evidence="2">The sequence shown here is derived from an EMBL/GenBank/DDBJ whole genome shotgun (WGS) entry which is preliminary data.</text>
</comment>
<dbReference type="InterPro" id="IPR032710">
    <property type="entry name" value="NTF2-like_dom_sf"/>
</dbReference>
<gene>
    <name evidence="2" type="ORF">IWT30_02043</name>
</gene>
<evidence type="ECO:0000256" key="1">
    <source>
        <dbReference type="SAM" id="MobiDB-lite"/>
    </source>
</evidence>
<dbReference type="EMBL" id="BCMF01000010">
    <property type="protein sequence ID" value="GAX00063.1"/>
    <property type="molecule type" value="Genomic_DNA"/>
</dbReference>
<organism evidence="2 3">
    <name type="scientific">Secundilactobacillus mixtipabuli</name>
    <dbReference type="NCBI Taxonomy" id="1435342"/>
    <lineage>
        <taxon>Bacteria</taxon>
        <taxon>Bacillati</taxon>
        <taxon>Bacillota</taxon>
        <taxon>Bacilli</taxon>
        <taxon>Lactobacillales</taxon>
        <taxon>Lactobacillaceae</taxon>
        <taxon>Secundilactobacillus</taxon>
    </lineage>
</organism>
<reference evidence="2 3" key="1">
    <citation type="submission" date="2015-11" db="EMBL/GenBank/DDBJ databases">
        <title>Draft genome sequences of new species of the genus Lactobacillus isolated from orchardgrass silage.</title>
        <authorList>
            <person name="Tohno M."/>
            <person name="Tanizawa Y."/>
            <person name="Arita M."/>
        </authorList>
    </citation>
    <scope>NUCLEOTIDE SEQUENCE [LARGE SCALE GENOMIC DNA]</scope>
    <source>
        <strain evidence="2 3">IWT30</strain>
    </source>
</reference>